<organism evidence="7 8">
    <name type="scientific">Paramuricea clavata</name>
    <name type="common">Red gorgonian</name>
    <name type="synonym">Violescent sea-whip</name>
    <dbReference type="NCBI Taxonomy" id="317549"/>
    <lineage>
        <taxon>Eukaryota</taxon>
        <taxon>Metazoa</taxon>
        <taxon>Cnidaria</taxon>
        <taxon>Anthozoa</taxon>
        <taxon>Octocorallia</taxon>
        <taxon>Malacalcyonacea</taxon>
        <taxon>Plexauridae</taxon>
        <taxon>Paramuricea</taxon>
    </lineage>
</organism>
<dbReference type="PANTHER" id="PTHR11848:SF262">
    <property type="entry name" value="LD29161P"/>
    <property type="match status" value="1"/>
</dbReference>
<keyword evidence="3" id="KW-0964">Secreted</keyword>
<dbReference type="SUPFAM" id="SSF57501">
    <property type="entry name" value="Cystine-knot cytokines"/>
    <property type="match status" value="1"/>
</dbReference>
<dbReference type="Pfam" id="PF00019">
    <property type="entry name" value="TGF_beta"/>
    <property type="match status" value="1"/>
</dbReference>
<dbReference type="GO" id="GO:0005125">
    <property type="term" value="F:cytokine activity"/>
    <property type="evidence" value="ECO:0007669"/>
    <property type="project" value="TreeGrafter"/>
</dbReference>
<dbReference type="Gene3D" id="2.60.120.970">
    <property type="match status" value="1"/>
</dbReference>
<keyword evidence="8" id="KW-1185">Reference proteome</keyword>
<dbReference type="PROSITE" id="PS00250">
    <property type="entry name" value="TGF_BETA_1"/>
    <property type="match status" value="1"/>
</dbReference>
<evidence type="ECO:0000256" key="3">
    <source>
        <dbReference type="ARBA" id="ARBA00022525"/>
    </source>
</evidence>
<keyword evidence="4 6" id="KW-0339">Growth factor</keyword>
<dbReference type="PANTHER" id="PTHR11848">
    <property type="entry name" value="TGF-BETA FAMILY"/>
    <property type="match status" value="1"/>
</dbReference>
<evidence type="ECO:0000256" key="1">
    <source>
        <dbReference type="ARBA" id="ARBA00004613"/>
    </source>
</evidence>
<dbReference type="Proteomes" id="UP001152795">
    <property type="component" value="Unassembled WGS sequence"/>
</dbReference>
<proteinExistence type="inferred from homology"/>
<dbReference type="InterPro" id="IPR015615">
    <property type="entry name" value="TGF-beta-rel"/>
</dbReference>
<comment type="similarity">
    <text evidence="2 6">Belongs to the TGF-beta family.</text>
</comment>
<dbReference type="InterPro" id="IPR029034">
    <property type="entry name" value="Cystine-knot_cytokine"/>
</dbReference>
<dbReference type="GO" id="GO:0008083">
    <property type="term" value="F:growth factor activity"/>
    <property type="evidence" value="ECO:0007669"/>
    <property type="project" value="UniProtKB-KW"/>
</dbReference>
<dbReference type="SMART" id="SM00204">
    <property type="entry name" value="TGFB"/>
    <property type="match status" value="1"/>
</dbReference>
<dbReference type="OrthoDB" id="5948587at2759"/>
<dbReference type="EMBL" id="CACRXK020001476">
    <property type="protein sequence ID" value="CAB3989367.1"/>
    <property type="molecule type" value="Genomic_DNA"/>
</dbReference>
<dbReference type="GO" id="GO:0005615">
    <property type="term" value="C:extracellular space"/>
    <property type="evidence" value="ECO:0007669"/>
    <property type="project" value="TreeGrafter"/>
</dbReference>
<accession>A0A6S7GTN7</accession>
<evidence type="ECO:0000256" key="2">
    <source>
        <dbReference type="ARBA" id="ARBA00006656"/>
    </source>
</evidence>
<dbReference type="Gene3D" id="2.10.90.10">
    <property type="entry name" value="Cystine-knot cytokines"/>
    <property type="match status" value="1"/>
</dbReference>
<name>A0A6S7GTN7_PARCT</name>
<protein>
    <submittedName>
        <fullName evidence="7">Inhibin beta A chain-like</fullName>
    </submittedName>
</protein>
<comment type="subcellular location">
    <subcellularLocation>
        <location evidence="1">Secreted</location>
    </subcellularLocation>
</comment>
<dbReference type="InterPro" id="IPR001839">
    <property type="entry name" value="TGF-b_C"/>
</dbReference>
<evidence type="ECO:0000313" key="7">
    <source>
        <dbReference type="EMBL" id="CAB3989367.1"/>
    </source>
</evidence>
<evidence type="ECO:0000256" key="6">
    <source>
        <dbReference type="RuleBase" id="RU000354"/>
    </source>
</evidence>
<dbReference type="InterPro" id="IPR017948">
    <property type="entry name" value="TGFb_CS"/>
</dbReference>
<dbReference type="AlphaFoldDB" id="A0A6S7GTN7"/>
<keyword evidence="5" id="KW-1015">Disulfide bond</keyword>
<dbReference type="PROSITE" id="PS51362">
    <property type="entry name" value="TGF_BETA_2"/>
    <property type="match status" value="1"/>
</dbReference>
<evidence type="ECO:0000313" key="8">
    <source>
        <dbReference type="Proteomes" id="UP001152795"/>
    </source>
</evidence>
<gene>
    <name evidence="7" type="ORF">PACLA_8A074863</name>
</gene>
<comment type="caution">
    <text evidence="7">The sequence shown here is derived from an EMBL/GenBank/DDBJ whole genome shotgun (WGS) entry which is preliminary data.</text>
</comment>
<sequence length="353" mass="40220">MKVVWVSLIFMVFYHATGADGDIHSMLRQLDEEENDPDTPQSEKDKLDEYRTTLIKQEILKMLGLESPPNISHIPHIPKETLDSVLHQTADKRVKADTGGGASKQVIVMAEPDSSWELKNSETLFMRFHTSVKLGSFSSATLVIRRNREVLTNKLLRKHRLLIARIFGLPHRLSQLVGHPKIIEINRNWVKLDITSILKSKASDNTMTNISVEVICEECGNEKGFVNSKKRRPFLILKMKPVTKMRKRRSTNCVGSCCLVRHKVNFKNMGYKFIIQPKNFYLNYCKGPCQSRGGTQLFLRRINILNPNMTTNPNDKCCVVKTLMSLSILYTDDTKGIIKKDLKDVTAVNCECA</sequence>
<evidence type="ECO:0000256" key="5">
    <source>
        <dbReference type="ARBA" id="ARBA00023157"/>
    </source>
</evidence>
<reference evidence="7" key="1">
    <citation type="submission" date="2020-04" db="EMBL/GenBank/DDBJ databases">
        <authorList>
            <person name="Alioto T."/>
            <person name="Alioto T."/>
            <person name="Gomez Garrido J."/>
        </authorList>
    </citation>
    <scope>NUCLEOTIDE SEQUENCE</scope>
    <source>
        <strain evidence="7">A484AB</strain>
    </source>
</reference>
<evidence type="ECO:0000256" key="4">
    <source>
        <dbReference type="ARBA" id="ARBA00023030"/>
    </source>
</evidence>